<comment type="caution">
    <text evidence="1">The sequence shown here is derived from an EMBL/GenBank/DDBJ whole genome shotgun (WGS) entry which is preliminary data.</text>
</comment>
<evidence type="ECO:0000313" key="1">
    <source>
        <dbReference type="EMBL" id="KAI3374444.1"/>
    </source>
</evidence>
<reference evidence="1" key="1">
    <citation type="submission" date="2022-04" db="EMBL/GenBank/DDBJ databases">
        <title>Jade perch genome.</title>
        <authorList>
            <person name="Chao B."/>
        </authorList>
    </citation>
    <scope>NUCLEOTIDE SEQUENCE</scope>
    <source>
        <strain evidence="1">CB-2022</strain>
    </source>
</reference>
<proteinExistence type="predicted"/>
<keyword evidence="2" id="KW-1185">Reference proteome</keyword>
<dbReference type="Proteomes" id="UP000831701">
    <property type="component" value="Chromosome 3"/>
</dbReference>
<name>A0ACB8X361_9TELE</name>
<organism evidence="1 2">
    <name type="scientific">Scortum barcoo</name>
    <name type="common">barcoo grunter</name>
    <dbReference type="NCBI Taxonomy" id="214431"/>
    <lineage>
        <taxon>Eukaryota</taxon>
        <taxon>Metazoa</taxon>
        <taxon>Chordata</taxon>
        <taxon>Craniata</taxon>
        <taxon>Vertebrata</taxon>
        <taxon>Euteleostomi</taxon>
        <taxon>Actinopterygii</taxon>
        <taxon>Neopterygii</taxon>
        <taxon>Teleostei</taxon>
        <taxon>Neoteleostei</taxon>
        <taxon>Acanthomorphata</taxon>
        <taxon>Eupercaria</taxon>
        <taxon>Centrarchiformes</taxon>
        <taxon>Terapontoidei</taxon>
        <taxon>Terapontidae</taxon>
        <taxon>Scortum</taxon>
    </lineage>
</organism>
<accession>A0ACB8X361</accession>
<sequence length="417" mass="45643">MWGDRVKTYMRDQPSRQPRLNRTMPDLADHDGLFIAVTQTYIHKAAIVASKSQINLQTRDKKQMWKNLEDGAVRKFGDQLKDVKAQINWTIRTQMKNKHRKNECRRGVPVVGAHILTSTLRYGKAEDRSGAARCSRHEPPGAQEEPQKDRQQPPLEKLRAEQSRGSVGTSESTVETQRERHHRVKISLYLQADLVFAVQEQIKDLSGCPTFSHASFQPSKDTKPPHETFISFIEEHVHMFFVKPRGQRSKMGGKLSKKKKGYNVNDDKAKDKDAKAEGASAEESEALKDNKDEAPAATDAKEVANDTAGQGGTGSRRRMAPKEEEKNAAPAAKEPEKPAVNAEPKTEAPKSAEPAKAEEIPAAPAPAKETAPAAKEPEAKAAAPAPAAESKDEADAKKTEAPAAPAAKAEAAPATIP</sequence>
<evidence type="ECO:0000313" key="2">
    <source>
        <dbReference type="Proteomes" id="UP000831701"/>
    </source>
</evidence>
<dbReference type="EMBL" id="CM041533">
    <property type="protein sequence ID" value="KAI3374444.1"/>
    <property type="molecule type" value="Genomic_DNA"/>
</dbReference>
<gene>
    <name evidence="1" type="ORF">L3Q82_005975</name>
</gene>
<protein>
    <submittedName>
        <fullName evidence="1">Uncharacterized protein</fullName>
    </submittedName>
</protein>